<dbReference type="GO" id="GO:0046872">
    <property type="term" value="F:metal ion binding"/>
    <property type="evidence" value="ECO:0007669"/>
    <property type="project" value="UniProtKB-KW"/>
</dbReference>
<dbReference type="PANTHER" id="PTHR35201">
    <property type="entry name" value="TERPENE SYNTHASE"/>
    <property type="match status" value="1"/>
</dbReference>
<dbReference type="Proteomes" id="UP001302602">
    <property type="component" value="Unassembled WGS sequence"/>
</dbReference>
<dbReference type="SFLD" id="SFLDG01020">
    <property type="entry name" value="Terpene_Cyclase_Like_2"/>
    <property type="match status" value="1"/>
</dbReference>
<dbReference type="GO" id="GO:0010333">
    <property type="term" value="F:terpene synthase activity"/>
    <property type="evidence" value="ECO:0007669"/>
    <property type="project" value="InterPro"/>
</dbReference>
<dbReference type="Pfam" id="PF19086">
    <property type="entry name" value="Terpene_syn_C_2"/>
    <property type="match status" value="1"/>
</dbReference>
<dbReference type="RefSeq" id="XP_062651069.1">
    <property type="nucleotide sequence ID" value="XM_062794420.1"/>
</dbReference>
<evidence type="ECO:0000256" key="4">
    <source>
        <dbReference type="RuleBase" id="RU366034"/>
    </source>
</evidence>
<reference evidence="5" key="1">
    <citation type="journal article" date="2023" name="Mol. Phylogenet. Evol.">
        <title>Genome-scale phylogeny and comparative genomics of the fungal order Sordariales.</title>
        <authorList>
            <person name="Hensen N."/>
            <person name="Bonometti L."/>
            <person name="Westerberg I."/>
            <person name="Brannstrom I.O."/>
            <person name="Guillou S."/>
            <person name="Cros-Aarteil S."/>
            <person name="Calhoun S."/>
            <person name="Haridas S."/>
            <person name="Kuo A."/>
            <person name="Mondo S."/>
            <person name="Pangilinan J."/>
            <person name="Riley R."/>
            <person name="LaButti K."/>
            <person name="Andreopoulos B."/>
            <person name="Lipzen A."/>
            <person name="Chen C."/>
            <person name="Yan M."/>
            <person name="Daum C."/>
            <person name="Ng V."/>
            <person name="Clum A."/>
            <person name="Steindorff A."/>
            <person name="Ohm R.A."/>
            <person name="Martin F."/>
            <person name="Silar P."/>
            <person name="Natvig D.O."/>
            <person name="Lalanne C."/>
            <person name="Gautier V."/>
            <person name="Ament-Velasquez S.L."/>
            <person name="Kruys A."/>
            <person name="Hutchinson M.I."/>
            <person name="Powell A.J."/>
            <person name="Barry K."/>
            <person name="Miller A.N."/>
            <person name="Grigoriev I.V."/>
            <person name="Debuchy R."/>
            <person name="Gladieux P."/>
            <person name="Hiltunen Thoren M."/>
            <person name="Johannesson H."/>
        </authorList>
    </citation>
    <scope>NUCLEOTIDE SEQUENCE</scope>
    <source>
        <strain evidence="5">CBS 731.68</strain>
    </source>
</reference>
<comment type="similarity">
    <text evidence="2 4">Belongs to the terpene synthase family.</text>
</comment>
<evidence type="ECO:0000256" key="2">
    <source>
        <dbReference type="ARBA" id="ARBA00006333"/>
    </source>
</evidence>
<evidence type="ECO:0000256" key="1">
    <source>
        <dbReference type="ARBA" id="ARBA00001946"/>
    </source>
</evidence>
<dbReference type="AlphaFoldDB" id="A0AAN6Z7C0"/>
<sequence length="356" mass="39482">MCSCVLWRAKCLRGQRLHIPNLWPAFASWKQGVNPCHGQVKQAVDGRLEGLIDHEKVLAKVKAADLGLFASGVFSEAPYERLETVAFYCVWLFLWDDVIDGAGASEDSGLAAEEYCQQSVDFVRFCLGLDDGQAGRAAPEAPTKVCGSFAEVGRRLRECCGLDQRSLLFKHLREYMEGCVTEYKWRVSGKVPSVEDFYSWRLKTSSVDVMLVLCKILNGISLWSEILESEEFAAMGLSVNKLLILINELFSLKKELDGAFSNLIPIIMRSLGSGLEGATNSMVRDIYDCIKCFDSNASALQAMVTAEGRPDTAAQVKRLIEAYQSIATSVLNFSIHSPRYGLLKDMREDGSFVVVL</sequence>
<dbReference type="GO" id="GO:0008299">
    <property type="term" value="P:isoprenoid biosynthetic process"/>
    <property type="evidence" value="ECO:0007669"/>
    <property type="project" value="UniProtKB-ARBA"/>
</dbReference>
<evidence type="ECO:0000313" key="5">
    <source>
        <dbReference type="EMBL" id="KAK4127298.1"/>
    </source>
</evidence>
<dbReference type="SFLD" id="SFLDS00005">
    <property type="entry name" value="Isoprenoid_Synthase_Type_I"/>
    <property type="match status" value="1"/>
</dbReference>
<dbReference type="SUPFAM" id="SSF48576">
    <property type="entry name" value="Terpenoid synthases"/>
    <property type="match status" value="1"/>
</dbReference>
<name>A0AAN6Z7C0_9PEZI</name>
<accession>A0AAN6Z7C0</accession>
<proteinExistence type="inferred from homology"/>
<dbReference type="EMBL" id="MU853224">
    <property type="protein sequence ID" value="KAK4127298.1"/>
    <property type="molecule type" value="Genomic_DNA"/>
</dbReference>
<comment type="caution">
    <text evidence="5">The sequence shown here is derived from an EMBL/GenBank/DDBJ whole genome shotgun (WGS) entry which is preliminary data.</text>
</comment>
<dbReference type="PANTHER" id="PTHR35201:SF4">
    <property type="entry name" value="BETA-PINACENE SYNTHASE-RELATED"/>
    <property type="match status" value="1"/>
</dbReference>
<dbReference type="GeneID" id="87831189"/>
<comment type="cofactor">
    <cofactor evidence="1 4">
        <name>Mg(2+)</name>
        <dbReference type="ChEBI" id="CHEBI:18420"/>
    </cofactor>
</comment>
<keyword evidence="4" id="KW-0456">Lyase</keyword>
<protein>
    <recommendedName>
        <fullName evidence="4">Terpene synthase</fullName>
        <ecNumber evidence="4">4.2.3.-</ecNumber>
    </recommendedName>
</protein>
<dbReference type="InterPro" id="IPR008949">
    <property type="entry name" value="Isoprenoid_synthase_dom_sf"/>
</dbReference>
<gene>
    <name evidence="5" type="ORF">N657DRAFT_653559</name>
</gene>
<organism evidence="5 6">
    <name type="scientific">Parathielavia appendiculata</name>
    <dbReference type="NCBI Taxonomy" id="2587402"/>
    <lineage>
        <taxon>Eukaryota</taxon>
        <taxon>Fungi</taxon>
        <taxon>Dikarya</taxon>
        <taxon>Ascomycota</taxon>
        <taxon>Pezizomycotina</taxon>
        <taxon>Sordariomycetes</taxon>
        <taxon>Sordariomycetidae</taxon>
        <taxon>Sordariales</taxon>
        <taxon>Chaetomiaceae</taxon>
        <taxon>Parathielavia</taxon>
    </lineage>
</organism>
<dbReference type="InterPro" id="IPR034686">
    <property type="entry name" value="Terpene_cyclase-like_2"/>
</dbReference>
<keyword evidence="6" id="KW-1185">Reference proteome</keyword>
<dbReference type="EC" id="4.2.3.-" evidence="4"/>
<evidence type="ECO:0000256" key="3">
    <source>
        <dbReference type="ARBA" id="ARBA00022842"/>
    </source>
</evidence>
<dbReference type="Gene3D" id="1.10.600.10">
    <property type="entry name" value="Farnesyl Diphosphate Synthase"/>
    <property type="match status" value="1"/>
</dbReference>
<reference evidence="5" key="2">
    <citation type="submission" date="2023-05" db="EMBL/GenBank/DDBJ databases">
        <authorList>
            <consortium name="Lawrence Berkeley National Laboratory"/>
            <person name="Steindorff A."/>
            <person name="Hensen N."/>
            <person name="Bonometti L."/>
            <person name="Westerberg I."/>
            <person name="Brannstrom I.O."/>
            <person name="Guillou S."/>
            <person name="Cros-Aarteil S."/>
            <person name="Calhoun S."/>
            <person name="Haridas S."/>
            <person name="Kuo A."/>
            <person name="Mondo S."/>
            <person name="Pangilinan J."/>
            <person name="Riley R."/>
            <person name="Labutti K."/>
            <person name="Andreopoulos B."/>
            <person name="Lipzen A."/>
            <person name="Chen C."/>
            <person name="Yanf M."/>
            <person name="Daum C."/>
            <person name="Ng V."/>
            <person name="Clum A."/>
            <person name="Ohm R."/>
            <person name="Martin F."/>
            <person name="Silar P."/>
            <person name="Natvig D."/>
            <person name="Lalanne C."/>
            <person name="Gautier V."/>
            <person name="Ament-Velasquez S.L."/>
            <person name="Kruys A."/>
            <person name="Hutchinson M.I."/>
            <person name="Powell A.J."/>
            <person name="Barry K."/>
            <person name="Miller A.N."/>
            <person name="Grigoriev I.V."/>
            <person name="Debuchy R."/>
            <person name="Gladieux P."/>
            <person name="Thoren M.H."/>
            <person name="Johannesson H."/>
        </authorList>
    </citation>
    <scope>NUCLEOTIDE SEQUENCE</scope>
    <source>
        <strain evidence="5">CBS 731.68</strain>
    </source>
</reference>
<evidence type="ECO:0000313" key="6">
    <source>
        <dbReference type="Proteomes" id="UP001302602"/>
    </source>
</evidence>
<keyword evidence="3 4" id="KW-0460">Magnesium</keyword>
<keyword evidence="4" id="KW-0479">Metal-binding</keyword>